<comment type="caution">
    <text evidence="4">The sequence shown here is derived from an EMBL/GenBank/DDBJ whole genome shotgun (WGS) entry which is preliminary data.</text>
</comment>
<dbReference type="Gene3D" id="2.40.50.100">
    <property type="match status" value="1"/>
</dbReference>
<sequence length="421" mass="46268">MSRRPLFRPASQRAARHDDWLGQAVLLQPVSMRLIAWSMLAFAACLMVFIFHAQYTKRVAASGLLAPDAGLLKVQSPQPGVIVERRVREGQQVAAGQVLYVVSSEVMFAQEDNRSRGAAAETLGNLQSRQSLVQSDAEQASQVAARENAQARARVASMQGEIAQLDQSLAVQAERLASKQVQYERHEQAQAQGFLSPLALQLKRDELLEQQSRLHDMQRNRLGLVRELAEAQAAVDTAAGKLALARSGYQRQILDIEQDRVAQQTRGRVLVTAPQAGQVTAVLAEPGQRIDGQTLLTIVPAGSQLEAQIFVPTHAIGFIREGDPVAIRLAAYPNEGYAKFEGRVLEVPNATLSKQEQADAPDAAGEARYRVRVGLPAQSIRVDGTLHKLRAGMAVDVRFPQERRTLAEWIFAPLYRLQETL</sequence>
<evidence type="ECO:0000256" key="1">
    <source>
        <dbReference type="SAM" id="Coils"/>
    </source>
</evidence>
<evidence type="ECO:0000259" key="3">
    <source>
        <dbReference type="Pfam" id="PF26002"/>
    </source>
</evidence>
<dbReference type="Proteomes" id="UP000448575">
    <property type="component" value="Unassembled WGS sequence"/>
</dbReference>
<organism evidence="4 5">
    <name type="scientific">Pseudoduganella guangdongensis</name>
    <dbReference type="NCBI Taxonomy" id="2692179"/>
    <lineage>
        <taxon>Bacteria</taxon>
        <taxon>Pseudomonadati</taxon>
        <taxon>Pseudomonadota</taxon>
        <taxon>Betaproteobacteria</taxon>
        <taxon>Burkholderiales</taxon>
        <taxon>Oxalobacteraceae</taxon>
        <taxon>Telluria group</taxon>
        <taxon>Pseudoduganella</taxon>
    </lineage>
</organism>
<dbReference type="InterPro" id="IPR058982">
    <property type="entry name" value="Beta-barrel_AprE"/>
</dbReference>
<name>A0A6N9HJW5_9BURK</name>
<dbReference type="Pfam" id="PF26002">
    <property type="entry name" value="Beta-barrel_AprE"/>
    <property type="match status" value="1"/>
</dbReference>
<dbReference type="PANTHER" id="PTHR30386">
    <property type="entry name" value="MEMBRANE FUSION SUBUNIT OF EMRAB-TOLC MULTIDRUG EFFLUX PUMP"/>
    <property type="match status" value="1"/>
</dbReference>
<accession>A0A6N9HJW5</accession>
<reference evidence="4 5" key="1">
    <citation type="submission" date="2019-12" db="EMBL/GenBank/DDBJ databases">
        <title>Novel species isolated from a subtropical stream in China.</title>
        <authorList>
            <person name="Lu H."/>
        </authorList>
    </citation>
    <scope>NUCLEOTIDE SEQUENCE [LARGE SCALE GENOMIC DNA]</scope>
    <source>
        <strain evidence="4 5">DS3</strain>
    </source>
</reference>
<keyword evidence="2" id="KW-0812">Transmembrane</keyword>
<evidence type="ECO:0000313" key="4">
    <source>
        <dbReference type="EMBL" id="MYN03616.1"/>
    </source>
</evidence>
<evidence type="ECO:0000256" key="2">
    <source>
        <dbReference type="SAM" id="Phobius"/>
    </source>
</evidence>
<keyword evidence="2" id="KW-1133">Transmembrane helix</keyword>
<dbReference type="SUPFAM" id="SSF51230">
    <property type="entry name" value="Single hybrid motif"/>
    <property type="match status" value="1"/>
</dbReference>
<feature type="domain" description="AprE-like beta-barrel" evidence="3">
    <location>
        <begin position="307"/>
        <end position="399"/>
    </location>
</feature>
<keyword evidence="2" id="KW-0472">Membrane</keyword>
<feature type="coiled-coil region" evidence="1">
    <location>
        <begin position="200"/>
        <end position="234"/>
    </location>
</feature>
<dbReference type="Gene3D" id="2.40.30.170">
    <property type="match status" value="1"/>
</dbReference>
<dbReference type="InterPro" id="IPR050739">
    <property type="entry name" value="MFP"/>
</dbReference>
<dbReference type="PRINTS" id="PR01490">
    <property type="entry name" value="RTXTOXIND"/>
</dbReference>
<proteinExistence type="predicted"/>
<feature type="transmembrane region" description="Helical" evidence="2">
    <location>
        <begin position="34"/>
        <end position="55"/>
    </location>
</feature>
<dbReference type="AlphaFoldDB" id="A0A6N9HJW5"/>
<dbReference type="PANTHER" id="PTHR30386:SF28">
    <property type="entry name" value="EXPORTED PROTEIN"/>
    <property type="match status" value="1"/>
</dbReference>
<keyword evidence="1" id="KW-0175">Coiled coil</keyword>
<dbReference type="InterPro" id="IPR011053">
    <property type="entry name" value="Single_hybrid_motif"/>
</dbReference>
<protein>
    <submittedName>
        <fullName evidence="4">HlyD family efflux transporter periplasmic adaptor subunit</fullName>
    </submittedName>
</protein>
<gene>
    <name evidence="4" type="ORF">GTP41_16090</name>
</gene>
<evidence type="ECO:0000313" key="5">
    <source>
        <dbReference type="Proteomes" id="UP000448575"/>
    </source>
</evidence>
<dbReference type="EMBL" id="WWCJ01000010">
    <property type="protein sequence ID" value="MYN03616.1"/>
    <property type="molecule type" value="Genomic_DNA"/>
</dbReference>
<keyword evidence="5" id="KW-1185">Reference proteome</keyword>
<dbReference type="RefSeq" id="WP_161026582.1">
    <property type="nucleotide sequence ID" value="NZ_WWCJ01000010.1"/>
</dbReference>